<dbReference type="AlphaFoldDB" id="A0A1V0A1Z9"/>
<feature type="region of interest" description="Disordered" evidence="1">
    <location>
        <begin position="109"/>
        <end position="132"/>
    </location>
</feature>
<dbReference type="EMBL" id="CP017717">
    <property type="protein sequence ID" value="AQZ64213.1"/>
    <property type="molecule type" value="Genomic_DNA"/>
</dbReference>
<sequence>MMSGTVAASNGPLPVAANTIVAAHANRSAAGPIGWSRICSGAMKAGVPTGMEVMVEVASSALAMPKSITRGPSAPRMTLAGLKSRCTMPAWWTAARAVAVPTARRRREAPVRGPCSATARARDGPSTYSLMM</sequence>
<organism evidence="2 3">
    <name type="scientific">[Actinomadura] parvosata subsp. kistnae</name>
    <dbReference type="NCBI Taxonomy" id="1909395"/>
    <lineage>
        <taxon>Bacteria</taxon>
        <taxon>Bacillati</taxon>
        <taxon>Actinomycetota</taxon>
        <taxon>Actinomycetes</taxon>
        <taxon>Streptosporangiales</taxon>
        <taxon>Streptosporangiaceae</taxon>
        <taxon>Nonomuraea</taxon>
    </lineage>
</organism>
<dbReference type="Proteomes" id="UP000190797">
    <property type="component" value="Chromosome"/>
</dbReference>
<evidence type="ECO:0000256" key="1">
    <source>
        <dbReference type="SAM" id="MobiDB-lite"/>
    </source>
</evidence>
<accession>A0A1V0A1Z9</accession>
<reference evidence="3" key="1">
    <citation type="journal article" date="2017" name="Med. Chem. Commun.">
        <title>Nonomuraea sp. ATCC 55076 harbours the largest actinomycete chromosome to date and the kistamicin biosynthetic gene cluster.</title>
        <authorList>
            <person name="Nazari B."/>
            <person name="Forneris C.C."/>
            <person name="Gibson M.I."/>
            <person name="Moon K."/>
            <person name="Schramma K.R."/>
            <person name="Seyedsayamdost M.R."/>
        </authorList>
    </citation>
    <scope>NUCLEOTIDE SEQUENCE [LARGE SCALE GENOMIC DNA]</scope>
    <source>
        <strain evidence="3">ATCC 55076</strain>
    </source>
</reference>
<gene>
    <name evidence="2" type="ORF">BKM31_24560</name>
</gene>
<dbReference type="KEGG" id="noa:BKM31_24560"/>
<dbReference type="AntiFam" id="ANF00109">
    <property type="entry name" value="Shadow ORF (opposite afsK)"/>
</dbReference>
<proteinExistence type="predicted"/>
<protein>
    <submittedName>
        <fullName evidence="2">Uncharacterized protein</fullName>
    </submittedName>
</protein>
<name>A0A1V0A1Z9_9ACTN</name>
<evidence type="ECO:0000313" key="3">
    <source>
        <dbReference type="Proteomes" id="UP000190797"/>
    </source>
</evidence>
<evidence type="ECO:0000313" key="2">
    <source>
        <dbReference type="EMBL" id="AQZ64213.1"/>
    </source>
</evidence>
<keyword evidence="3" id="KW-1185">Reference proteome</keyword>